<dbReference type="NCBIfam" id="TIGR00115">
    <property type="entry name" value="tig"/>
    <property type="match status" value="1"/>
</dbReference>
<dbReference type="InterPro" id="IPR027304">
    <property type="entry name" value="Trigger_fact/SurA_dom_sf"/>
</dbReference>
<proteinExistence type="predicted"/>
<dbReference type="SUPFAM" id="SSF102735">
    <property type="entry name" value="Trigger factor ribosome-binding domain"/>
    <property type="match status" value="1"/>
</dbReference>
<dbReference type="Proteomes" id="UP000321612">
    <property type="component" value="Unassembled WGS sequence"/>
</dbReference>
<dbReference type="Gene3D" id="3.30.70.1050">
    <property type="entry name" value="Trigger factor ribosome-binding domain"/>
    <property type="match status" value="1"/>
</dbReference>
<reference evidence="4" key="1">
    <citation type="submission" date="2019-05" db="EMBL/GenBank/DDBJ databases">
        <title>Prevotella brunnea sp. nov., isolated from a wound of a patient.</title>
        <authorList>
            <person name="Buhl M."/>
        </authorList>
    </citation>
    <scope>NUCLEOTIDE SEQUENCE [LARGE SCALE GENOMIC DNA]</scope>
    <source>
        <strain evidence="4">A2672</strain>
    </source>
</reference>
<evidence type="ECO:0000313" key="3">
    <source>
        <dbReference type="EMBL" id="TXJ63211.1"/>
    </source>
</evidence>
<dbReference type="GO" id="GO:0003755">
    <property type="term" value="F:peptidyl-prolyl cis-trans isomerase activity"/>
    <property type="evidence" value="ECO:0007669"/>
    <property type="project" value="UniProtKB-EC"/>
</dbReference>
<evidence type="ECO:0000259" key="2">
    <source>
        <dbReference type="Pfam" id="PF05697"/>
    </source>
</evidence>
<feature type="domain" description="Trigger factor ribosome-binding bacterial" evidence="2">
    <location>
        <begin position="1"/>
        <end position="145"/>
    </location>
</feature>
<dbReference type="GO" id="GO:0043335">
    <property type="term" value="P:protein unfolding"/>
    <property type="evidence" value="ECO:0007669"/>
    <property type="project" value="TreeGrafter"/>
</dbReference>
<dbReference type="OrthoDB" id="9767721at2"/>
<organism evidence="3 4">
    <name type="scientific">Prevotella brunnea</name>
    <dbReference type="NCBI Taxonomy" id="2508867"/>
    <lineage>
        <taxon>Bacteria</taxon>
        <taxon>Pseudomonadati</taxon>
        <taxon>Bacteroidota</taxon>
        <taxon>Bacteroidia</taxon>
        <taxon>Bacteroidales</taxon>
        <taxon>Prevotellaceae</taxon>
        <taxon>Prevotella</taxon>
    </lineage>
</organism>
<dbReference type="InterPro" id="IPR037041">
    <property type="entry name" value="Trigger_fac_C_sf"/>
</dbReference>
<dbReference type="InterPro" id="IPR036611">
    <property type="entry name" value="Trigger_fac_ribosome-bd_sf"/>
</dbReference>
<sequence>MKISFENPDKINGLMTLTVEEADYKDDVEKTLKDYRKRANIPGFRPGQAPMGMIKRQIGTQVKMDAINKLLGENLQKYIADNNIKMLGQPLAASGEEAVDLEKPAPYVFKFDIAVAPEFKAELTEKDSIEYYDIKVSDELIDNQVALFASRAGHYDTANEYDPEKKDMLKGDIRELDENGNTLEGGITVEAAVLMPEFIKVEDQKKLFDGAKPGDIITFNPSKAYPDNDSEVASLLKIERGETENHRGDFSYQITEISRHVNAENNKELWDSIYGEEADIKDEKQFRDTIAKGLKAQFDSDAEFKFIQDVRTYLEKKVGKLQYPDELLKRIMLTNNQEKGQEFVDKSYEASLKELTWHLIKQQLAEANNIKIEDADIRESAINSARAQFAQYGMSNVPDEYLKNYAEEILKKRENIDQFVEMALERKLSIALKKIVKLKKKSVTLDEFNALFAPKEEATPKKEKTTKSKKTAKTAKTTDAKKAE</sequence>
<accession>A0A5C8GML1</accession>
<evidence type="ECO:0000256" key="1">
    <source>
        <dbReference type="SAM" id="MobiDB-lite"/>
    </source>
</evidence>
<feature type="compositionally biased region" description="Basic and acidic residues" evidence="1">
    <location>
        <begin position="456"/>
        <end position="466"/>
    </location>
</feature>
<comment type="caution">
    <text evidence="3">The sequence shown here is derived from an EMBL/GenBank/DDBJ whole genome shotgun (WGS) entry which is preliminary data.</text>
</comment>
<dbReference type="InterPro" id="IPR005215">
    <property type="entry name" value="Trig_fac"/>
</dbReference>
<dbReference type="GO" id="GO:0015031">
    <property type="term" value="P:protein transport"/>
    <property type="evidence" value="ECO:0007669"/>
    <property type="project" value="InterPro"/>
</dbReference>
<dbReference type="InterPro" id="IPR008881">
    <property type="entry name" value="Trigger_fac_ribosome-bd_bac"/>
</dbReference>
<protein>
    <submittedName>
        <fullName evidence="3">Trigger factor</fullName>
        <ecNumber evidence="3">5.2.1.8</ecNumber>
    </submittedName>
</protein>
<evidence type="ECO:0000313" key="4">
    <source>
        <dbReference type="Proteomes" id="UP000321612"/>
    </source>
</evidence>
<dbReference type="EC" id="5.2.1.8" evidence="3"/>
<keyword evidence="4" id="KW-1185">Reference proteome</keyword>
<keyword evidence="3" id="KW-0413">Isomerase</keyword>
<dbReference type="GO" id="GO:0044183">
    <property type="term" value="F:protein folding chaperone"/>
    <property type="evidence" value="ECO:0007669"/>
    <property type="project" value="TreeGrafter"/>
</dbReference>
<dbReference type="RefSeq" id="WP_130830483.1">
    <property type="nucleotide sequence ID" value="NZ_SDIK01000009.1"/>
</dbReference>
<dbReference type="PANTHER" id="PTHR30560">
    <property type="entry name" value="TRIGGER FACTOR CHAPERONE AND PEPTIDYL-PROLYL CIS/TRANS ISOMERASE"/>
    <property type="match status" value="1"/>
</dbReference>
<dbReference type="Pfam" id="PF05697">
    <property type="entry name" value="Trigger_N"/>
    <property type="match status" value="1"/>
</dbReference>
<dbReference type="EMBL" id="SDIK01000009">
    <property type="protein sequence ID" value="TXJ63211.1"/>
    <property type="molecule type" value="Genomic_DNA"/>
</dbReference>
<dbReference type="PIRSF" id="PIRSF003095">
    <property type="entry name" value="Trigger_factor"/>
    <property type="match status" value="1"/>
</dbReference>
<name>A0A5C8GML1_9BACT</name>
<gene>
    <name evidence="3" type="primary">tig</name>
    <name evidence="3" type="ORF">ETF27_01075</name>
</gene>
<dbReference type="GO" id="GO:0051083">
    <property type="term" value="P:'de novo' cotranslational protein folding"/>
    <property type="evidence" value="ECO:0007669"/>
    <property type="project" value="TreeGrafter"/>
</dbReference>
<dbReference type="PANTHER" id="PTHR30560:SF3">
    <property type="entry name" value="TRIGGER FACTOR-LIKE PROTEIN TIG, CHLOROPLASTIC"/>
    <property type="match status" value="1"/>
</dbReference>
<dbReference type="GO" id="GO:0043022">
    <property type="term" value="F:ribosome binding"/>
    <property type="evidence" value="ECO:0007669"/>
    <property type="project" value="TreeGrafter"/>
</dbReference>
<feature type="region of interest" description="Disordered" evidence="1">
    <location>
        <begin position="456"/>
        <end position="484"/>
    </location>
</feature>
<dbReference type="Gene3D" id="1.10.3120.10">
    <property type="entry name" value="Trigger factor, C-terminal domain"/>
    <property type="match status" value="1"/>
</dbReference>
<dbReference type="SUPFAM" id="SSF109998">
    <property type="entry name" value="Triger factor/SurA peptide-binding domain-like"/>
    <property type="match status" value="1"/>
</dbReference>
<dbReference type="AlphaFoldDB" id="A0A5C8GML1"/>